<feature type="domain" description="4Fe-4S Wbl-type" evidence="11">
    <location>
        <begin position="26"/>
        <end position="83"/>
    </location>
</feature>
<organism evidence="12">
    <name type="scientific">hydrothermal vent metagenome</name>
    <dbReference type="NCBI Taxonomy" id="652676"/>
    <lineage>
        <taxon>unclassified sequences</taxon>
        <taxon>metagenomes</taxon>
        <taxon>ecological metagenomes</taxon>
    </lineage>
</organism>
<reference evidence="12" key="1">
    <citation type="submission" date="2018-06" db="EMBL/GenBank/DDBJ databases">
        <authorList>
            <person name="Zhirakovskaya E."/>
        </authorList>
    </citation>
    <scope>NUCLEOTIDE SEQUENCE</scope>
</reference>
<dbReference type="AlphaFoldDB" id="A0A3B0RT71"/>
<evidence type="ECO:0000256" key="3">
    <source>
        <dbReference type="ARBA" id="ARBA00022485"/>
    </source>
</evidence>
<keyword evidence="4" id="KW-0479">Metal-binding</keyword>
<keyword evidence="3" id="KW-0004">4Fe-4S</keyword>
<dbReference type="GO" id="GO:0051539">
    <property type="term" value="F:4 iron, 4 sulfur cluster binding"/>
    <property type="evidence" value="ECO:0007669"/>
    <property type="project" value="UniProtKB-KW"/>
</dbReference>
<evidence type="ECO:0000256" key="4">
    <source>
        <dbReference type="ARBA" id="ARBA00022723"/>
    </source>
</evidence>
<dbReference type="Pfam" id="PF02467">
    <property type="entry name" value="Whib"/>
    <property type="match status" value="1"/>
</dbReference>
<dbReference type="EMBL" id="UOEK01000067">
    <property type="protein sequence ID" value="VAV94712.1"/>
    <property type="molecule type" value="Genomic_DNA"/>
</dbReference>
<evidence type="ECO:0000256" key="5">
    <source>
        <dbReference type="ARBA" id="ARBA00023004"/>
    </source>
</evidence>
<keyword evidence="6" id="KW-0411">Iron-sulfur</keyword>
<evidence type="ECO:0000256" key="7">
    <source>
        <dbReference type="ARBA" id="ARBA00023015"/>
    </source>
</evidence>
<comment type="cofactor">
    <cofactor evidence="1">
        <name>[4Fe-4S] cluster</name>
        <dbReference type="ChEBI" id="CHEBI:49883"/>
    </cofactor>
</comment>
<evidence type="ECO:0000256" key="8">
    <source>
        <dbReference type="ARBA" id="ARBA00023125"/>
    </source>
</evidence>
<dbReference type="GO" id="GO:0045892">
    <property type="term" value="P:negative regulation of DNA-templated transcription"/>
    <property type="evidence" value="ECO:0007669"/>
    <property type="project" value="TreeGrafter"/>
</dbReference>
<evidence type="ECO:0000256" key="10">
    <source>
        <dbReference type="ARBA" id="ARBA00023163"/>
    </source>
</evidence>
<name>A0A3B0RT71_9ZZZZ</name>
<keyword evidence="9" id="KW-1015">Disulfide bond</keyword>
<dbReference type="GO" id="GO:0045454">
    <property type="term" value="P:cell redox homeostasis"/>
    <property type="evidence" value="ECO:0007669"/>
    <property type="project" value="TreeGrafter"/>
</dbReference>
<evidence type="ECO:0000259" key="11">
    <source>
        <dbReference type="PROSITE" id="PS51674"/>
    </source>
</evidence>
<keyword evidence="8" id="KW-0238">DNA-binding</keyword>
<dbReference type="GO" id="GO:0047134">
    <property type="term" value="F:protein-disulfide reductase [NAD(P)H] activity"/>
    <property type="evidence" value="ECO:0007669"/>
    <property type="project" value="TreeGrafter"/>
</dbReference>
<dbReference type="InterPro" id="IPR034768">
    <property type="entry name" value="4FE4S_WBL"/>
</dbReference>
<proteinExistence type="inferred from homology"/>
<accession>A0A3B0RT71</accession>
<evidence type="ECO:0000256" key="9">
    <source>
        <dbReference type="ARBA" id="ARBA00023157"/>
    </source>
</evidence>
<evidence type="ECO:0000256" key="2">
    <source>
        <dbReference type="ARBA" id="ARBA00006597"/>
    </source>
</evidence>
<evidence type="ECO:0000256" key="6">
    <source>
        <dbReference type="ARBA" id="ARBA00023014"/>
    </source>
</evidence>
<comment type="similarity">
    <text evidence="2">Belongs to the WhiB family.</text>
</comment>
<dbReference type="GO" id="GO:0003677">
    <property type="term" value="F:DNA binding"/>
    <property type="evidence" value="ECO:0007669"/>
    <property type="project" value="UniProtKB-KW"/>
</dbReference>
<sequence>MAITIHRDTLRPIPLVEERSWVALSACRDIDSDLFFSETRSAVRNAKRVCAGCAVVDDCLDYALEINIRFGVWGGMSTSERTALLRDFAATQDRDSATG</sequence>
<gene>
    <name evidence="12" type="ORF">MNBD_ACTINO02-2266</name>
</gene>
<dbReference type="InterPro" id="IPR003482">
    <property type="entry name" value="Whib"/>
</dbReference>
<keyword evidence="5" id="KW-0408">Iron</keyword>
<evidence type="ECO:0000256" key="1">
    <source>
        <dbReference type="ARBA" id="ARBA00001966"/>
    </source>
</evidence>
<dbReference type="HAMAP" id="MF_01479">
    <property type="entry name" value="WhiB"/>
    <property type="match status" value="1"/>
</dbReference>
<evidence type="ECO:0000313" key="12">
    <source>
        <dbReference type="EMBL" id="VAV94712.1"/>
    </source>
</evidence>
<keyword evidence="10" id="KW-0804">Transcription</keyword>
<dbReference type="GO" id="GO:0046872">
    <property type="term" value="F:metal ion binding"/>
    <property type="evidence" value="ECO:0007669"/>
    <property type="project" value="UniProtKB-KW"/>
</dbReference>
<keyword evidence="7" id="KW-0805">Transcription regulation</keyword>
<protein>
    <recommendedName>
        <fullName evidence="11">4Fe-4S Wbl-type domain-containing protein</fullName>
    </recommendedName>
</protein>
<dbReference type="PANTHER" id="PTHR38839">
    <property type="entry name" value="TRANSCRIPTIONAL REGULATOR WHID-RELATED"/>
    <property type="match status" value="1"/>
</dbReference>
<dbReference type="PROSITE" id="PS51674">
    <property type="entry name" value="4FE4S_WBL"/>
    <property type="match status" value="1"/>
</dbReference>